<comment type="similarity">
    <text evidence="1">Belongs to the ATP-dependent AMP-binding enzyme family.</text>
</comment>
<dbReference type="InterPro" id="IPR020845">
    <property type="entry name" value="AMP-binding_CS"/>
</dbReference>
<dbReference type="InterPro" id="IPR045851">
    <property type="entry name" value="AMP-bd_C_sf"/>
</dbReference>
<protein>
    <submittedName>
        <fullName evidence="5">4-coumarate-CoA ligase 1</fullName>
    </submittedName>
</protein>
<evidence type="ECO:0000256" key="2">
    <source>
        <dbReference type="ARBA" id="ARBA00022598"/>
    </source>
</evidence>
<evidence type="ECO:0000256" key="1">
    <source>
        <dbReference type="ARBA" id="ARBA00006432"/>
    </source>
</evidence>
<dbReference type="Gene3D" id="3.30.300.30">
    <property type="match status" value="1"/>
</dbReference>
<organism evidence="5 6">
    <name type="scientific">Trichoderma gamsii</name>
    <dbReference type="NCBI Taxonomy" id="398673"/>
    <lineage>
        <taxon>Eukaryota</taxon>
        <taxon>Fungi</taxon>
        <taxon>Dikarya</taxon>
        <taxon>Ascomycota</taxon>
        <taxon>Pezizomycotina</taxon>
        <taxon>Sordariomycetes</taxon>
        <taxon>Hypocreomycetidae</taxon>
        <taxon>Hypocreales</taxon>
        <taxon>Hypocreaceae</taxon>
        <taxon>Trichoderma</taxon>
    </lineage>
</organism>
<evidence type="ECO:0000313" key="6">
    <source>
        <dbReference type="Proteomes" id="UP000054821"/>
    </source>
</evidence>
<dbReference type="FunFam" id="3.30.300.30:FF:000007">
    <property type="entry name" value="4-coumarate--CoA ligase 2"/>
    <property type="match status" value="1"/>
</dbReference>
<dbReference type="InterPro" id="IPR000873">
    <property type="entry name" value="AMP-dep_synth/lig_dom"/>
</dbReference>
<dbReference type="STRING" id="398673.A0A2P5A2T0"/>
<sequence length="549" mass="60457">MIYSHPRRLEYPDVDLLTFLFDYEGCQAKEDTPIFAEAKHPTKVITKAKARDLARQIAYFLRHQYGIGKKGPDKDIVVSISTGQSALACIFYAVLAAEGIYSAASPSSTTSDLTRQIHDGPAKLLICSEDLKDVALSGAHDAGVPARNVLVLSSYPEIQLKSADGTVECDFEGSLDWRRITDPKELEYSKACILYSSGTTGLPKGVLISHQNLVSVCYFPALLDLEGWKRVGHIFPRSTLGHLPAAHIAGILSYFIKCFYDGGIVYWMPKFNIDDFIRHTAELKVTYFFTVPPVWMAIAKNPAVMDQFKSVEYGVAGAAPMSYDLQQSATNKLKGEITQVWGMSETTGVVTYTPPDRHDTVGSLSPLMPNVDMRQVTLVDENDNDVEIGQPGEALLKGPMITKGYHNNPEATKSSFTADGYLRTGDILRVEGDLLYIVDRKKELIKYKGMQVAPAELEGVLIAHPSVFDAGVIATQRGDEEVPMAYVVLVPGAEGKVSETELVDYVGSKVANHKRLRGGVAFTDVIPRNPTGKILRRELRALHNRRSKL</sequence>
<evidence type="ECO:0000259" key="4">
    <source>
        <dbReference type="Pfam" id="PF13193"/>
    </source>
</evidence>
<proteinExistence type="inferred from homology"/>
<feature type="domain" description="AMP-dependent synthetase/ligase" evidence="3">
    <location>
        <begin position="31"/>
        <end position="406"/>
    </location>
</feature>
<dbReference type="EMBL" id="JPDN02000001">
    <property type="protein sequence ID" value="PON30848.1"/>
    <property type="molecule type" value="Genomic_DNA"/>
</dbReference>
<dbReference type="Pfam" id="PF00501">
    <property type="entry name" value="AMP-binding"/>
    <property type="match status" value="1"/>
</dbReference>
<evidence type="ECO:0000259" key="3">
    <source>
        <dbReference type="Pfam" id="PF00501"/>
    </source>
</evidence>
<accession>A0A2P5A2T0</accession>
<dbReference type="GO" id="GO:0019748">
    <property type="term" value="P:secondary metabolic process"/>
    <property type="evidence" value="ECO:0007669"/>
    <property type="project" value="TreeGrafter"/>
</dbReference>
<name>A0A2P5A2T0_9HYPO</name>
<dbReference type="InterPro" id="IPR042099">
    <property type="entry name" value="ANL_N_sf"/>
</dbReference>
<dbReference type="PANTHER" id="PTHR24096">
    <property type="entry name" value="LONG-CHAIN-FATTY-ACID--COA LIGASE"/>
    <property type="match status" value="1"/>
</dbReference>
<dbReference type="Gene3D" id="3.40.50.12780">
    <property type="entry name" value="N-terminal domain of ligase-like"/>
    <property type="match status" value="1"/>
</dbReference>
<reference evidence="5 6" key="1">
    <citation type="journal article" date="2016" name="Genome Announc.">
        <title>Draft Whole-Genome Sequence of Trichoderma gamsii T6085, a Promising Biocontrol Agent of Fusarium Head Blight on Wheat.</title>
        <authorList>
            <person name="Baroncelli R."/>
            <person name="Zapparata A."/>
            <person name="Piaggeschi G."/>
            <person name="Sarrocco S."/>
            <person name="Vannacci G."/>
        </authorList>
    </citation>
    <scope>NUCLEOTIDE SEQUENCE [LARGE SCALE GENOMIC DNA]</scope>
    <source>
        <strain evidence="5 6">T6085</strain>
    </source>
</reference>
<keyword evidence="6" id="KW-1185">Reference proteome</keyword>
<dbReference type="GeneID" id="29983334"/>
<keyword evidence="2 5" id="KW-0436">Ligase</keyword>
<dbReference type="Pfam" id="PF13193">
    <property type="entry name" value="AMP-binding_C"/>
    <property type="match status" value="1"/>
</dbReference>
<feature type="domain" description="AMP-binding enzyme C-terminal" evidence="4">
    <location>
        <begin position="456"/>
        <end position="533"/>
    </location>
</feature>
<dbReference type="InterPro" id="IPR025110">
    <property type="entry name" value="AMP-bd_C"/>
</dbReference>
<dbReference type="RefSeq" id="XP_018663657.1">
    <property type="nucleotide sequence ID" value="XM_018803251.1"/>
</dbReference>
<dbReference type="PANTHER" id="PTHR24096:SF149">
    <property type="entry name" value="AMP-BINDING DOMAIN-CONTAINING PROTEIN-RELATED"/>
    <property type="match status" value="1"/>
</dbReference>
<dbReference type="AlphaFoldDB" id="A0A2P5A2T0"/>
<comment type="caution">
    <text evidence="5">The sequence shown here is derived from an EMBL/GenBank/DDBJ whole genome shotgun (WGS) entry which is preliminary data.</text>
</comment>
<dbReference type="PROSITE" id="PS00455">
    <property type="entry name" value="AMP_BINDING"/>
    <property type="match status" value="1"/>
</dbReference>
<gene>
    <name evidence="5" type="ORF">TGAM01_v200268</name>
</gene>
<dbReference type="SUPFAM" id="SSF56801">
    <property type="entry name" value="Acetyl-CoA synthetase-like"/>
    <property type="match status" value="1"/>
</dbReference>
<dbReference type="GO" id="GO:0016405">
    <property type="term" value="F:CoA-ligase activity"/>
    <property type="evidence" value="ECO:0007669"/>
    <property type="project" value="TreeGrafter"/>
</dbReference>
<dbReference type="Proteomes" id="UP000054821">
    <property type="component" value="Unassembled WGS sequence"/>
</dbReference>
<evidence type="ECO:0000313" key="5">
    <source>
        <dbReference type="EMBL" id="PON30848.1"/>
    </source>
</evidence>